<keyword evidence="4" id="KW-0864">Zinc transport</keyword>
<dbReference type="InterPro" id="IPR027417">
    <property type="entry name" value="P-loop_NTPase"/>
</dbReference>
<protein>
    <submittedName>
        <fullName evidence="7">ABC transporter ATP-binding protein</fullName>
    </submittedName>
</protein>
<dbReference type="GO" id="GO:0005524">
    <property type="term" value="F:ATP binding"/>
    <property type="evidence" value="ECO:0007669"/>
    <property type="project" value="UniProtKB-KW"/>
</dbReference>
<evidence type="ECO:0000256" key="2">
    <source>
        <dbReference type="ARBA" id="ARBA00022741"/>
    </source>
</evidence>
<evidence type="ECO:0000256" key="3">
    <source>
        <dbReference type="ARBA" id="ARBA00022840"/>
    </source>
</evidence>
<keyword evidence="3 7" id="KW-0067">ATP-binding</keyword>
<dbReference type="InterPro" id="IPR003439">
    <property type="entry name" value="ABC_transporter-like_ATP-bd"/>
</dbReference>
<evidence type="ECO:0000256" key="1">
    <source>
        <dbReference type="ARBA" id="ARBA00022448"/>
    </source>
</evidence>
<dbReference type="SUPFAM" id="SSF52540">
    <property type="entry name" value="P-loop containing nucleoside triphosphate hydrolases"/>
    <property type="match status" value="1"/>
</dbReference>
<keyword evidence="4" id="KW-0862">Zinc</keyword>
<dbReference type="EMBL" id="JAPIUZ010000007">
    <property type="protein sequence ID" value="MCX2564588.1"/>
    <property type="molecule type" value="Genomic_DNA"/>
</dbReference>
<dbReference type="SMART" id="SM00382">
    <property type="entry name" value="AAA"/>
    <property type="match status" value="1"/>
</dbReference>
<comment type="caution">
    <text evidence="7">The sequence shown here is derived from an EMBL/GenBank/DDBJ whole genome shotgun (WGS) entry which is preliminary data.</text>
</comment>
<name>A0ABT3QH17_9PROT</name>
<keyword evidence="2" id="KW-0547">Nucleotide-binding</keyword>
<evidence type="ECO:0000256" key="5">
    <source>
        <dbReference type="ARBA" id="ARBA00023065"/>
    </source>
</evidence>
<gene>
    <name evidence="7" type="ORF">OQ497_11555</name>
</gene>
<dbReference type="PROSITE" id="PS50893">
    <property type="entry name" value="ABC_TRANSPORTER_2"/>
    <property type="match status" value="1"/>
</dbReference>
<sequence>MTIPALEFSHVTLSRGGHDVLRDVSFKVPQGSFVGVLGANGAGKTTLFRGILGLEAPGAGTILFEGRKVRRGNSAAGYMPQMRNMPGGQLSGLSMVEAAYRGQVPGLPWGGRKGRAAAEAALAAVDALSLAHRPVATLSGGQRQRLLLAQVLLDDPSLLLLDEPMASLDPARMSDTVTRIHTLARKRNMTVLLSAHDINPLLGFMDYVLYLAGGKALLGPVREVITSETLTALYGAPVEVLKVGQRLFVVAEGGGGLFQSHDCTGHHHNASL</sequence>
<evidence type="ECO:0000259" key="6">
    <source>
        <dbReference type="PROSITE" id="PS50893"/>
    </source>
</evidence>
<dbReference type="Pfam" id="PF00005">
    <property type="entry name" value="ABC_tran"/>
    <property type="match status" value="1"/>
</dbReference>
<proteinExistence type="predicted"/>
<dbReference type="PROSITE" id="PS00211">
    <property type="entry name" value="ABC_TRANSPORTER_1"/>
    <property type="match status" value="1"/>
</dbReference>
<accession>A0ABT3QH17</accession>
<keyword evidence="8" id="KW-1185">Reference proteome</keyword>
<organism evidence="7 8">
    <name type="scientific">Acetobacter thailandicus</name>
    <dbReference type="NCBI Taxonomy" id="1502842"/>
    <lineage>
        <taxon>Bacteria</taxon>
        <taxon>Pseudomonadati</taxon>
        <taxon>Pseudomonadota</taxon>
        <taxon>Alphaproteobacteria</taxon>
        <taxon>Acetobacterales</taxon>
        <taxon>Acetobacteraceae</taxon>
        <taxon>Acetobacter</taxon>
    </lineage>
</organism>
<dbReference type="InterPro" id="IPR050153">
    <property type="entry name" value="Metal_Ion_Import_ABC"/>
</dbReference>
<feature type="domain" description="ABC transporter" evidence="6">
    <location>
        <begin position="6"/>
        <end position="238"/>
    </location>
</feature>
<evidence type="ECO:0000256" key="4">
    <source>
        <dbReference type="ARBA" id="ARBA00022906"/>
    </source>
</evidence>
<dbReference type="PANTHER" id="PTHR42734">
    <property type="entry name" value="METAL TRANSPORT SYSTEM ATP-BINDING PROTEIN TM_0124-RELATED"/>
    <property type="match status" value="1"/>
</dbReference>
<keyword evidence="1" id="KW-0813">Transport</keyword>
<dbReference type="Gene3D" id="3.40.50.300">
    <property type="entry name" value="P-loop containing nucleotide triphosphate hydrolases"/>
    <property type="match status" value="1"/>
</dbReference>
<keyword evidence="5" id="KW-0406">Ion transport</keyword>
<dbReference type="RefSeq" id="WP_173560166.1">
    <property type="nucleotide sequence ID" value="NZ_JAPIUZ010000007.1"/>
</dbReference>
<dbReference type="InterPro" id="IPR017871">
    <property type="entry name" value="ABC_transporter-like_CS"/>
</dbReference>
<evidence type="ECO:0000313" key="7">
    <source>
        <dbReference type="EMBL" id="MCX2564588.1"/>
    </source>
</evidence>
<dbReference type="InterPro" id="IPR003593">
    <property type="entry name" value="AAA+_ATPase"/>
</dbReference>
<evidence type="ECO:0000313" key="8">
    <source>
        <dbReference type="Proteomes" id="UP001301152"/>
    </source>
</evidence>
<reference evidence="7 8" key="1">
    <citation type="submission" date="2022-11" db="EMBL/GenBank/DDBJ databases">
        <title>Genome sequencing of Acetobacter type strain.</title>
        <authorList>
            <person name="Heo J."/>
            <person name="Lee D."/>
            <person name="Han B.-H."/>
            <person name="Hong S.-B."/>
            <person name="Kwon S.-W."/>
        </authorList>
    </citation>
    <scope>NUCLEOTIDE SEQUENCE [LARGE SCALE GENOMIC DNA]</scope>
    <source>
        <strain evidence="7 8">KACC 21253</strain>
    </source>
</reference>
<dbReference type="Proteomes" id="UP001301152">
    <property type="component" value="Unassembled WGS sequence"/>
</dbReference>